<evidence type="ECO:0000313" key="3">
    <source>
        <dbReference type="EMBL" id="OOQ90813.1"/>
    </source>
</evidence>
<dbReference type="InterPro" id="IPR003615">
    <property type="entry name" value="HNH_nuc"/>
</dbReference>
<dbReference type="Pfam" id="PF13391">
    <property type="entry name" value="HNH_2"/>
    <property type="match status" value="1"/>
</dbReference>
<evidence type="ECO:0000259" key="2">
    <source>
        <dbReference type="Pfam" id="PF13391"/>
    </source>
</evidence>
<comment type="caution">
    <text evidence="3">The sequence shown here is derived from an EMBL/GenBank/DDBJ whole genome shotgun (WGS) entry which is preliminary data.</text>
</comment>
<name>A0A1S9RZ50_PENBI</name>
<feature type="domain" description="HNH nuclease" evidence="2">
    <location>
        <begin position="245"/>
        <end position="308"/>
    </location>
</feature>
<evidence type="ECO:0000256" key="1">
    <source>
        <dbReference type="SAM" id="MobiDB-lite"/>
    </source>
</evidence>
<gene>
    <name evidence="3" type="ORF">PEBR_02714</name>
</gene>
<protein>
    <recommendedName>
        <fullName evidence="2">HNH nuclease domain-containing protein</fullName>
    </recommendedName>
</protein>
<dbReference type="AlphaFoldDB" id="A0A1S9RZ50"/>
<evidence type="ECO:0000313" key="4">
    <source>
        <dbReference type="Proteomes" id="UP000190744"/>
    </source>
</evidence>
<proteinExistence type="predicted"/>
<reference evidence="4" key="1">
    <citation type="submission" date="2015-09" db="EMBL/GenBank/DDBJ databases">
        <authorList>
            <person name="Fill T.P."/>
            <person name="Baretta J.F."/>
            <person name="de Almeida L.G."/>
            <person name="Rocha M."/>
            <person name="de Souza D.H."/>
            <person name="Malavazi I."/>
            <person name="Cerdeira L.T."/>
            <person name="Hong H."/>
            <person name="Samborskyy M."/>
            <person name="de Vasconcelos A.T."/>
            <person name="Leadlay P."/>
            <person name="Rodrigues-Filho E."/>
        </authorList>
    </citation>
    <scope>NUCLEOTIDE SEQUENCE [LARGE SCALE GENOMIC DNA]</scope>
    <source>
        <strain evidence="4">LaBioMMi 136</strain>
    </source>
</reference>
<accession>A0A1S9RZ50</accession>
<feature type="region of interest" description="Disordered" evidence="1">
    <location>
        <begin position="479"/>
        <end position="514"/>
    </location>
</feature>
<dbReference type="Proteomes" id="UP000190744">
    <property type="component" value="Unassembled WGS sequence"/>
</dbReference>
<organism evidence="3 4">
    <name type="scientific">Penicillium brasilianum</name>
    <dbReference type="NCBI Taxonomy" id="104259"/>
    <lineage>
        <taxon>Eukaryota</taxon>
        <taxon>Fungi</taxon>
        <taxon>Dikarya</taxon>
        <taxon>Ascomycota</taxon>
        <taxon>Pezizomycotina</taxon>
        <taxon>Eurotiomycetes</taxon>
        <taxon>Eurotiomycetidae</taxon>
        <taxon>Eurotiales</taxon>
        <taxon>Aspergillaceae</taxon>
        <taxon>Penicillium</taxon>
    </lineage>
</organism>
<sequence length="514" mass="57500">MTFHPTHHLPHVLPLAPSSADHQSLSSNFKALPSKLSPFRLFHFKSYTMSTPPSTPNPAPPFQIPERTSSLLGGTRLQAMRQVGSRHASAASRASNVSLESTASDFLEAKIEQLMEYKSYAELVRQGILEARDQQRLPPSEFTELISPVLGRLTTANSTLRVLKRQRQAITDDLAEDVASRRRRLAEPSDQGLLERAYADTILTRVMSACAKQSALVFDKKRFKSAVNDYYGIKSQRPTKEYSWCHVIGDWIAAKLTKAAHIVPKSLHETEVAHIFGDDDEVLSNPQNAVSLHEGIERLLDQGAIVIVPSPGDFTTPTTWRCLVLDRSMDKNIVFYRSKDSIIRVKDLHERPLIFLSDNRPRRRYLYFRFVISYLNAKRRQVDGITVPMETKKFWPSGGAYLHSSTLRSLGRCVSGCEIPEQITATQTFEVTSLEAQDIDASTALAAGIIDLQPPQTGPQSSRIRQYVIESARFIPSERTFEASKDPSLSEMAPSETSEDPLALSRENSPSLHS</sequence>
<dbReference type="EMBL" id="LJBN01000035">
    <property type="protein sequence ID" value="OOQ90813.1"/>
    <property type="molecule type" value="Genomic_DNA"/>
</dbReference>